<evidence type="ECO:0000256" key="3">
    <source>
        <dbReference type="PROSITE-ProRule" id="PRU00284"/>
    </source>
</evidence>
<keyword evidence="8" id="KW-1185">Reference proteome</keyword>
<dbReference type="Gene3D" id="1.10.287.950">
    <property type="entry name" value="Methyl-accepting chemotaxis protein"/>
    <property type="match status" value="1"/>
</dbReference>
<evidence type="ECO:0000313" key="7">
    <source>
        <dbReference type="EMBL" id="AIY66956.1"/>
    </source>
</evidence>
<dbReference type="Pfam" id="PF08376">
    <property type="entry name" value="NIT"/>
    <property type="match status" value="1"/>
</dbReference>
<feature type="domain" description="HAMP" evidence="6">
    <location>
        <begin position="730"/>
        <end position="776"/>
    </location>
</feature>
<dbReference type="InterPro" id="IPR004089">
    <property type="entry name" value="MCPsignal_dom"/>
</dbReference>
<dbReference type="CDD" id="cd06225">
    <property type="entry name" value="HAMP"/>
    <property type="match status" value="2"/>
</dbReference>
<dbReference type="PANTHER" id="PTHR43531:SF14">
    <property type="entry name" value="METHYL-ACCEPTING CHEMOTAXIS PROTEIN I-RELATED"/>
    <property type="match status" value="1"/>
</dbReference>
<evidence type="ECO:0000256" key="4">
    <source>
        <dbReference type="SAM" id="Phobius"/>
    </source>
</evidence>
<gene>
    <name evidence="7" type="ORF">OM33_17895</name>
</gene>
<dbReference type="EMBL" id="CP009889">
    <property type="protein sequence ID" value="AIY66956.1"/>
    <property type="molecule type" value="Genomic_DNA"/>
</dbReference>
<dbReference type="SUPFAM" id="SSF58104">
    <property type="entry name" value="Methyl-accepting chemotaxis protein (MCP) signaling domain"/>
    <property type="match status" value="2"/>
</dbReference>
<evidence type="ECO:0000256" key="2">
    <source>
        <dbReference type="ARBA" id="ARBA00029447"/>
    </source>
</evidence>
<dbReference type="Pfam" id="PF00672">
    <property type="entry name" value="HAMP"/>
    <property type="match status" value="1"/>
</dbReference>
<evidence type="ECO:0000256" key="1">
    <source>
        <dbReference type="ARBA" id="ARBA00022481"/>
    </source>
</evidence>
<dbReference type="RefSeq" id="WP_040135613.1">
    <property type="nucleotide sequence ID" value="NZ_CP009889.1"/>
</dbReference>
<dbReference type="KEGG" id="pseo:OM33_17895"/>
<dbReference type="GO" id="GO:0007165">
    <property type="term" value="P:signal transduction"/>
    <property type="evidence" value="ECO:0007669"/>
    <property type="project" value="UniProtKB-KW"/>
</dbReference>
<dbReference type="PANTHER" id="PTHR43531">
    <property type="entry name" value="PROTEIN ICFG"/>
    <property type="match status" value="1"/>
</dbReference>
<dbReference type="PROSITE" id="PS50111">
    <property type="entry name" value="CHEMOTAXIS_TRANSDUC_2"/>
    <property type="match status" value="1"/>
</dbReference>
<dbReference type="GO" id="GO:0006935">
    <property type="term" value="P:chemotaxis"/>
    <property type="evidence" value="ECO:0007669"/>
    <property type="project" value="UniProtKB-KW"/>
</dbReference>
<dbReference type="Pfam" id="PF00015">
    <property type="entry name" value="MCPsignal"/>
    <property type="match status" value="1"/>
</dbReference>
<reference evidence="7 8" key="1">
    <citation type="submission" date="2014-11" db="EMBL/GenBank/DDBJ databases">
        <title>Complete Genome Sequence of Pseudoalteromonas sp. Strain OCN003 Isolated from Kaneohe Bay, Oahu, Hawaii.</title>
        <authorList>
            <person name="Beurmann S."/>
            <person name="Videau P."/>
            <person name="Ushijima B."/>
            <person name="Smith A.M."/>
            <person name="Aeby G.S."/>
            <person name="Callahan S.M."/>
            <person name="Belcaid M."/>
        </authorList>
    </citation>
    <scope>NUCLEOTIDE SEQUENCE [LARGE SCALE GENOMIC DNA]</scope>
    <source>
        <strain evidence="7 8">OCN003</strain>
    </source>
</reference>
<dbReference type="GO" id="GO:0004888">
    <property type="term" value="F:transmembrane signaling receptor activity"/>
    <property type="evidence" value="ECO:0007669"/>
    <property type="project" value="TreeGrafter"/>
</dbReference>
<protein>
    <recommendedName>
        <fullName evidence="9">Chemotaxis protein</fullName>
    </recommendedName>
</protein>
<dbReference type="SMART" id="SM00304">
    <property type="entry name" value="HAMP"/>
    <property type="match status" value="4"/>
</dbReference>
<evidence type="ECO:0000259" key="6">
    <source>
        <dbReference type="PROSITE" id="PS50885"/>
    </source>
</evidence>
<dbReference type="InterPro" id="IPR003660">
    <property type="entry name" value="HAMP_dom"/>
</dbReference>
<dbReference type="Pfam" id="PF18947">
    <property type="entry name" value="HAMP_2"/>
    <property type="match status" value="4"/>
</dbReference>
<dbReference type="OrthoDB" id="6433966at2"/>
<dbReference type="PROSITE" id="PS50885">
    <property type="entry name" value="HAMP"/>
    <property type="match status" value="3"/>
</dbReference>
<feature type="transmembrane region" description="Helical" evidence="4">
    <location>
        <begin position="7"/>
        <end position="27"/>
    </location>
</feature>
<dbReference type="AlphaFoldDB" id="A0A0A7ELL0"/>
<dbReference type="HOGENOM" id="CLU_000445_107_20_6"/>
<organism evidence="7 8">
    <name type="scientific">Pseudoalteromonas piratica</name>
    <dbReference type="NCBI Taxonomy" id="1348114"/>
    <lineage>
        <taxon>Bacteria</taxon>
        <taxon>Pseudomonadati</taxon>
        <taxon>Pseudomonadota</taxon>
        <taxon>Gammaproteobacteria</taxon>
        <taxon>Alteromonadales</taxon>
        <taxon>Pseudoalteromonadaceae</taxon>
        <taxon>Pseudoalteromonas</taxon>
    </lineage>
</organism>
<comment type="similarity">
    <text evidence="2">Belongs to the methyl-accepting chemotaxis (MCP) protein family.</text>
</comment>
<accession>A0A0A7ELL0</accession>
<evidence type="ECO:0000313" key="8">
    <source>
        <dbReference type="Proteomes" id="UP000030341"/>
    </source>
</evidence>
<dbReference type="SMART" id="SM00283">
    <property type="entry name" value="MA"/>
    <property type="match status" value="1"/>
</dbReference>
<keyword evidence="4" id="KW-0812">Transmembrane</keyword>
<dbReference type="InterPro" id="IPR013587">
    <property type="entry name" value="Nitrate/nitrite_sensing"/>
</dbReference>
<proteinExistence type="inferred from homology"/>
<dbReference type="eggNOG" id="COG0840">
    <property type="taxonomic scope" value="Bacteria"/>
</dbReference>
<dbReference type="Gene3D" id="1.20.120.1530">
    <property type="match status" value="3"/>
</dbReference>
<feature type="transmembrane region" description="Helical" evidence="4">
    <location>
        <begin position="383"/>
        <end position="402"/>
    </location>
</feature>
<evidence type="ECO:0000259" key="5">
    <source>
        <dbReference type="PROSITE" id="PS50111"/>
    </source>
</evidence>
<dbReference type="GO" id="GO:0005886">
    <property type="term" value="C:plasma membrane"/>
    <property type="evidence" value="ECO:0007669"/>
    <property type="project" value="TreeGrafter"/>
</dbReference>
<keyword evidence="4" id="KW-0472">Membrane</keyword>
<feature type="domain" description="HAMP" evidence="6">
    <location>
        <begin position="495"/>
        <end position="547"/>
    </location>
</feature>
<keyword evidence="3" id="KW-0807">Transducer</keyword>
<dbReference type="STRING" id="1348114.OM33_17895"/>
<dbReference type="Proteomes" id="UP000030341">
    <property type="component" value="Chromosome 2"/>
</dbReference>
<feature type="domain" description="HAMP" evidence="6">
    <location>
        <begin position="403"/>
        <end position="456"/>
    </location>
</feature>
<keyword evidence="4" id="KW-1133">Transmembrane helix</keyword>
<keyword evidence="1" id="KW-0488">Methylation</keyword>
<evidence type="ECO:0008006" key="9">
    <source>
        <dbReference type="Google" id="ProtNLM"/>
    </source>
</evidence>
<dbReference type="CDD" id="cd11386">
    <property type="entry name" value="MCP_signal"/>
    <property type="match status" value="1"/>
</dbReference>
<feature type="domain" description="Methyl-accepting transducer" evidence="5">
    <location>
        <begin position="873"/>
        <end position="1102"/>
    </location>
</feature>
<dbReference type="InterPro" id="IPR051310">
    <property type="entry name" value="MCP_chemotaxis"/>
</dbReference>
<name>A0A0A7ELL0_9GAMM</name>
<sequence>MLKHLPIIYKLLLILIIPSALSGYLIFQLYHNSEAQVAAQKDINKVIELTQLLNNVAHNFAVERGLSAGFIGSGGSGGNKALLEQRSKADAAAKKFLSAKGKLNSLALNKHSLETIVALEGLFKQRDIIRKKVDALASDSGFFNYYSSINANAITLTEKLSVYITEPSLSAKYKASIQLIWLKEHLGQVRGALNGIFAKGDYSYDKGKVVNDYLNKITSREKQFKHYANNDFLVKFDALKTKDDVTKVKEMTSIFADNLALRNLKNSLVLTLNSDKANIQMLSEIDKALVNLQPLLAEHTFQEVSEKLKKIKLNDSISYSERNSIVSLLASAMVLPKVDSKTWFANATAEIKLINGFIKELSNEIASKAQQSLTASTQMLTDALYASIALLIASFAIGTLVARAISSGLNKIQNVMKQVQDENNFSLRVPLTQKDEIGKTANYLNTLLDNLNSAFTEIDSMSNALAKGRYEQIKSNGVYTGDLANLVRQIEQAGSQVATGVGEIREVMSAVKQGDFSQKITVKLEGELGELKEDVNSTVATCNGSFAAISSVVSDLASGKLYNQYTNNLNGDFYKVLESAVTCRDTLAKIISQEILPLVDSATRGELDSVIKEHDKQGCFLTLSKGINKLQTINNTVINEVDNVFANLAQGNLQVKINGDFDGAYARLQANANKTIATLTHIIEKEISLMVKNSLVGDFSSRINVENKSGFFLTLSESLNSLVVLNQNVISELNIVADGLSKGELHTRVKGDYAGEFNTLKTNLNESLFQLKEVIENEVQDVINELKAGNLNKRIDSENKQGCFLQLSDGINEIINVVSLVLNDLDTLFDSLVAGDLTARINSDYQGQFKRLKDNANNSVSKLDSLLSNLLLLVKSVSNSVNEIAFANEDLRQRTESQASAVEQTSISVQKVNESAQIAQSNLTETEQLMLTMQNNAKNGQVIATDAKSIMQDVSSSSDQIKNIIGVIDEIAFQTNLLALNAAVEAARAGDHGRGFSVVASEVRELAQRSAKSANEIKSLITSSVDQVAQGNLQVDQSCEALVGIATSIINANEKMAQIAEANHSQTASFNEINVAVNNIEQSTQQNAAMVEQIASSAAALNDETKRMVEEVNYFKVS</sequence>